<dbReference type="GO" id="GO:0016787">
    <property type="term" value="F:hydrolase activity"/>
    <property type="evidence" value="ECO:0007669"/>
    <property type="project" value="UniProtKB-KW"/>
</dbReference>
<dbReference type="SUPFAM" id="SSF53474">
    <property type="entry name" value="alpha/beta-Hydrolases"/>
    <property type="match status" value="1"/>
</dbReference>
<feature type="domain" description="Alpha/beta hydrolase fold-3" evidence="2">
    <location>
        <begin position="87"/>
        <end position="294"/>
    </location>
</feature>
<dbReference type="InterPro" id="IPR029058">
    <property type="entry name" value="AB_hydrolase_fold"/>
</dbReference>
<evidence type="ECO:0000259" key="2">
    <source>
        <dbReference type="Pfam" id="PF07859"/>
    </source>
</evidence>
<gene>
    <name evidence="3" type="ORF">QFZ56_006742</name>
</gene>
<dbReference type="Gene3D" id="3.40.50.1820">
    <property type="entry name" value="alpha/beta hydrolase"/>
    <property type="match status" value="1"/>
</dbReference>
<keyword evidence="4" id="KW-1185">Reference proteome</keyword>
<accession>A0ABU0QAY6</accession>
<dbReference type="InterPro" id="IPR013094">
    <property type="entry name" value="AB_hydrolase_3"/>
</dbReference>
<dbReference type="InterPro" id="IPR050300">
    <property type="entry name" value="GDXG_lipolytic_enzyme"/>
</dbReference>
<comment type="caution">
    <text evidence="3">The sequence shown here is derived from an EMBL/GenBank/DDBJ whole genome shotgun (WGS) entry which is preliminary data.</text>
</comment>
<organism evidence="3 4">
    <name type="scientific">Streptomyces achromogenes</name>
    <dbReference type="NCBI Taxonomy" id="67255"/>
    <lineage>
        <taxon>Bacteria</taxon>
        <taxon>Bacillati</taxon>
        <taxon>Actinomycetota</taxon>
        <taxon>Actinomycetes</taxon>
        <taxon>Kitasatosporales</taxon>
        <taxon>Streptomycetaceae</taxon>
        <taxon>Streptomyces</taxon>
    </lineage>
</organism>
<name>A0ABU0QAY6_STRAH</name>
<evidence type="ECO:0000313" key="4">
    <source>
        <dbReference type="Proteomes" id="UP001243364"/>
    </source>
</evidence>
<protein>
    <submittedName>
        <fullName evidence="3">Acetyl esterase</fullName>
        <ecNumber evidence="3">3.1.1.-</ecNumber>
    </submittedName>
</protein>
<dbReference type="PANTHER" id="PTHR48081:SF8">
    <property type="entry name" value="ALPHA_BETA HYDROLASE FOLD-3 DOMAIN-CONTAINING PROTEIN-RELATED"/>
    <property type="match status" value="1"/>
</dbReference>
<sequence length="322" mass="34068">MTGHDERISMSFLARPSVAALAARTMQRLTALAGRRTTGPGSTAGRLARLPEYPRSTRELTVPTSVAPAPVTVYAPLAETPDPPVHVNFHGGGYVMSMPEIDDALCRLLAVEAGVVVVNVKYAVAPRFPFPGPPRQAYEVVRWVAEHGAAHGWDGARLTVGGQSAGGGLAAAVARLALEEGGPSIALQVLHYPPLDLATGARDKRSAIARPILRPWMADVFDSSYVPDPALRADRLVSPAHPSDTADLTGIAPALVITAAHDLLRAEGVRYAERLAAAGALREHHDVPGVDHGYDGDEEKEEQARASYALIARHVRQATPGA</sequence>
<evidence type="ECO:0000256" key="1">
    <source>
        <dbReference type="ARBA" id="ARBA00022801"/>
    </source>
</evidence>
<dbReference type="Pfam" id="PF07859">
    <property type="entry name" value="Abhydrolase_3"/>
    <property type="match status" value="1"/>
</dbReference>
<keyword evidence="1 3" id="KW-0378">Hydrolase</keyword>
<dbReference type="EMBL" id="JAUSYA010000001">
    <property type="protein sequence ID" value="MDQ0687779.1"/>
    <property type="molecule type" value="Genomic_DNA"/>
</dbReference>
<proteinExistence type="predicted"/>
<dbReference type="EC" id="3.1.1.-" evidence="3"/>
<dbReference type="PANTHER" id="PTHR48081">
    <property type="entry name" value="AB HYDROLASE SUPERFAMILY PROTEIN C4A8.06C"/>
    <property type="match status" value="1"/>
</dbReference>
<evidence type="ECO:0000313" key="3">
    <source>
        <dbReference type="EMBL" id="MDQ0687779.1"/>
    </source>
</evidence>
<dbReference type="Proteomes" id="UP001243364">
    <property type="component" value="Unassembled WGS sequence"/>
</dbReference>
<reference evidence="3 4" key="1">
    <citation type="submission" date="2023-07" db="EMBL/GenBank/DDBJ databases">
        <title>Comparative genomics of wheat-associated soil bacteria to identify genetic determinants of phenazine resistance.</title>
        <authorList>
            <person name="Mouncey N."/>
        </authorList>
    </citation>
    <scope>NUCLEOTIDE SEQUENCE [LARGE SCALE GENOMIC DNA]</scope>
    <source>
        <strain evidence="3 4">W4I19-2</strain>
    </source>
</reference>